<evidence type="ECO:0008006" key="4">
    <source>
        <dbReference type="Google" id="ProtNLM"/>
    </source>
</evidence>
<accession>A0AAD2GC58</accession>
<feature type="region of interest" description="Disordered" evidence="1">
    <location>
        <begin position="689"/>
        <end position="720"/>
    </location>
</feature>
<comment type="caution">
    <text evidence="2">The sequence shown here is derived from an EMBL/GenBank/DDBJ whole genome shotgun (WGS) entry which is preliminary data.</text>
</comment>
<feature type="region of interest" description="Disordered" evidence="1">
    <location>
        <begin position="341"/>
        <end position="374"/>
    </location>
</feature>
<proteinExistence type="predicted"/>
<dbReference type="Proteomes" id="UP001295423">
    <property type="component" value="Unassembled WGS sequence"/>
</dbReference>
<feature type="region of interest" description="Disordered" evidence="1">
    <location>
        <begin position="80"/>
        <end position="133"/>
    </location>
</feature>
<feature type="region of interest" description="Disordered" evidence="1">
    <location>
        <begin position="1"/>
        <end position="65"/>
    </location>
</feature>
<evidence type="ECO:0000313" key="2">
    <source>
        <dbReference type="EMBL" id="CAJ1969124.1"/>
    </source>
</evidence>
<feature type="compositionally biased region" description="Acidic residues" evidence="1">
    <location>
        <begin position="347"/>
        <end position="364"/>
    </location>
</feature>
<feature type="compositionally biased region" description="Polar residues" evidence="1">
    <location>
        <begin position="11"/>
        <end position="38"/>
    </location>
</feature>
<sequence>MDSHEADTPVKANTTQNSSLDQRMPETESTSPATIQEDGTNENNENEDDEVSNPQSATHLPQEVGDAAVAAAVAAAVIRKEEEDTNEPVVVLEMDAAANGEGVDQKKIKSSNKRRSGGHNKSMSSISYKTRKRGRKVRIAPINDLQPSEKTTFPPLPKNQYETTLIRRAVRKGTPSKSSNTDDSDDEYGDVSLGMKLTVVRGRVIVQKMATLADGRASPAQLTGIIQRGDILLSIGNVSLLQLPIDKLMGGLSPLSTPGKDGRYQKVLRLRFESSKSGLKALQKHEEEEEFKKMALGQTEGMLDPANEMFSLFPMADQLSGAPLLYTQPYLPEFEKKKGVTGVIKEEDGEDDDDDEEEDEEPPENDVMMSKSPNSIIASTIATETKEDTERLTSEFFEWSERVSTLMKKAVQMMDQMDDDQFAGLTQTERTELGRRVMKLAKVLSFTMEDMDKGKDLRSFKIWSSNFSLRSSASARRRYVMDTVSLRSGRANEMETPIEDDSDDDGSQDGSGSLDGVDGDELLLGLAARDDVWQKQVIQFLEESIKEMEKKIQTENDEEEKSPDDAQQADISSAITKELGSFLFGENMTKIMKKKNKRSYVIPPEEITTVLFDLTTILSTSAPDEITVLGPSVSQSFQSSLVSGGKSKTARRTNVLLANQYLLNQALPVWLESFRPLSWEQRRVLWPRDTGTPVPGGTVPSEDDDLTLDDSFDSSPSLLSKQSKTKTKDIREIIEDQELDIETRSETCFLVTYYFTQNLLEPFLNGEEKDIKTAEKEAVAFIQKYGAYLQLHTSLSSAAAAKAATPIKELLKLAKRDPTHREAMRHMKAAGSLVFYDMRKLSAVIELLNCLRFKENTKRRDLIRNMCVSAYPDLRPWQVRKACLNIDKPDTRLQMTEDESWLMDYYYEYLSMLLHPQQGNESARADRAIVKEWCEWSIGILPSGIDQKNGKVAKRRDNFFRVAARSSSDHLSYRRDLETLLKLSMKAEEHELALDLGTEILDSKKLLRRTNISEVVLTELRIVALKALNAASTENGTEESNGFKLLKRVLKLFQDMSSSEIENCRDAITVSDELYSLFEHWKVKDDLKGNDAQMLKLLDFVIGQSAPEDVLKALARWTLEYLVDDSSMHSRLEELLKRGVEVAMKSGEPSLFRLQQARQGYSEENQVLVAVNVIEDKVQPGIWSRLETGDLRLEK</sequence>
<evidence type="ECO:0000313" key="3">
    <source>
        <dbReference type="Proteomes" id="UP001295423"/>
    </source>
</evidence>
<dbReference type="EMBL" id="CAKOGP040002424">
    <property type="protein sequence ID" value="CAJ1969124.1"/>
    <property type="molecule type" value="Genomic_DNA"/>
</dbReference>
<protein>
    <recommendedName>
        <fullName evidence="4">PDZ domain-containing protein</fullName>
    </recommendedName>
</protein>
<name>A0AAD2GC58_9STRA</name>
<reference evidence="2" key="1">
    <citation type="submission" date="2023-08" db="EMBL/GenBank/DDBJ databases">
        <authorList>
            <person name="Audoor S."/>
            <person name="Bilcke G."/>
        </authorList>
    </citation>
    <scope>NUCLEOTIDE SEQUENCE</scope>
</reference>
<evidence type="ECO:0000256" key="1">
    <source>
        <dbReference type="SAM" id="MobiDB-lite"/>
    </source>
</evidence>
<feature type="compositionally biased region" description="Acidic residues" evidence="1">
    <location>
        <begin position="496"/>
        <end position="507"/>
    </location>
</feature>
<feature type="region of interest" description="Disordered" evidence="1">
    <location>
        <begin position="488"/>
        <end position="515"/>
    </location>
</feature>
<organism evidence="2 3">
    <name type="scientific">Cylindrotheca closterium</name>
    <dbReference type="NCBI Taxonomy" id="2856"/>
    <lineage>
        <taxon>Eukaryota</taxon>
        <taxon>Sar</taxon>
        <taxon>Stramenopiles</taxon>
        <taxon>Ochrophyta</taxon>
        <taxon>Bacillariophyta</taxon>
        <taxon>Bacillariophyceae</taxon>
        <taxon>Bacillariophycidae</taxon>
        <taxon>Bacillariales</taxon>
        <taxon>Bacillariaceae</taxon>
        <taxon>Cylindrotheca</taxon>
    </lineage>
</organism>
<feature type="compositionally biased region" description="Acidic residues" evidence="1">
    <location>
        <begin position="701"/>
        <end position="712"/>
    </location>
</feature>
<gene>
    <name evidence="2" type="ORF">CYCCA115_LOCUS23548</name>
</gene>
<feature type="compositionally biased region" description="Polar residues" evidence="1">
    <location>
        <begin position="119"/>
        <end position="128"/>
    </location>
</feature>
<feature type="compositionally biased region" description="Basic residues" evidence="1">
    <location>
        <begin position="108"/>
        <end position="118"/>
    </location>
</feature>
<keyword evidence="3" id="KW-1185">Reference proteome</keyword>
<feature type="region of interest" description="Disordered" evidence="1">
    <location>
        <begin position="167"/>
        <end position="188"/>
    </location>
</feature>
<dbReference type="AlphaFoldDB" id="A0AAD2GC58"/>